<dbReference type="PROSITE" id="PS01036">
    <property type="entry name" value="HSP70_3"/>
    <property type="match status" value="1"/>
</dbReference>
<dbReference type="PANTHER" id="PTHR45639:SF3">
    <property type="entry name" value="HYPOXIA UP-REGULATED PROTEIN 1"/>
    <property type="match status" value="1"/>
</dbReference>
<dbReference type="FunFam" id="3.90.640.10:FF:000003">
    <property type="entry name" value="Molecular chaperone DnaK"/>
    <property type="match status" value="1"/>
</dbReference>
<dbReference type="EMBL" id="HG793130">
    <property type="protein sequence ID" value="CDK29267.1"/>
    <property type="molecule type" value="Genomic_DNA"/>
</dbReference>
<evidence type="ECO:0000256" key="6">
    <source>
        <dbReference type="SAM" id="MobiDB-lite"/>
    </source>
</evidence>
<dbReference type="AlphaFoldDB" id="W6MUG7"/>
<reference evidence="7" key="2">
    <citation type="submission" date="2014-02" db="EMBL/GenBank/DDBJ databases">
        <title>Complete DNA sequence of /Kuraishia capsulata/ illustrates novel genomic features among budding yeasts (/Saccharomycotina/).</title>
        <authorList>
            <person name="Morales L."/>
            <person name="Noel B."/>
            <person name="Porcel B."/>
            <person name="Marcet-Houben M."/>
            <person name="Hullo M-F."/>
            <person name="Sacerdot C."/>
            <person name="Tekaia F."/>
            <person name="Leh-Louis V."/>
            <person name="Despons L."/>
            <person name="Khanna V."/>
            <person name="Aury J-M."/>
            <person name="Barbe V."/>
            <person name="Couloux A."/>
            <person name="Labadie K."/>
            <person name="Pelletier E."/>
            <person name="Souciet J-L."/>
            <person name="Boekhout T."/>
            <person name="Gabaldon T."/>
            <person name="Wincker P."/>
            <person name="Dujon B."/>
        </authorList>
    </citation>
    <scope>NUCLEOTIDE SEQUENCE</scope>
    <source>
        <strain evidence="7">CBS 1993</strain>
    </source>
</reference>
<dbReference type="GO" id="GO:0030968">
    <property type="term" value="P:endoplasmic reticulum unfolded protein response"/>
    <property type="evidence" value="ECO:0007669"/>
    <property type="project" value="TreeGrafter"/>
</dbReference>
<dbReference type="InterPro" id="IPR018181">
    <property type="entry name" value="Heat_shock_70_CS"/>
</dbReference>
<evidence type="ECO:0000313" key="8">
    <source>
        <dbReference type="Proteomes" id="UP000019384"/>
    </source>
</evidence>
<dbReference type="HOGENOM" id="CLU_005965_5_0_1"/>
<dbReference type="GO" id="GO:0140662">
    <property type="term" value="F:ATP-dependent protein folding chaperone"/>
    <property type="evidence" value="ECO:0007669"/>
    <property type="project" value="InterPro"/>
</dbReference>
<accession>W6MUG7</accession>
<proteinExistence type="predicted"/>
<dbReference type="GO" id="GO:0005788">
    <property type="term" value="C:endoplasmic reticulum lumen"/>
    <property type="evidence" value="ECO:0007669"/>
    <property type="project" value="UniProtKB-SubCell"/>
</dbReference>
<evidence type="ECO:0000256" key="4">
    <source>
        <dbReference type="ARBA" id="ARBA00022840"/>
    </source>
</evidence>
<keyword evidence="4" id="KW-0067">ATP-binding</keyword>
<gene>
    <name evidence="7" type="ORF">KUCA_T00005255001</name>
</gene>
<dbReference type="Proteomes" id="UP000019384">
    <property type="component" value="Unassembled WGS sequence"/>
</dbReference>
<evidence type="ECO:0000256" key="2">
    <source>
        <dbReference type="ARBA" id="ARBA00022729"/>
    </source>
</evidence>
<dbReference type="GO" id="GO:0031204">
    <property type="term" value="P:post-translational protein targeting to membrane, translocation"/>
    <property type="evidence" value="ECO:0007669"/>
    <property type="project" value="EnsemblFungi"/>
</dbReference>
<protein>
    <submittedName>
        <fullName evidence="7">Uncharacterized protein</fullName>
    </submittedName>
</protein>
<dbReference type="PANTHER" id="PTHR45639">
    <property type="entry name" value="HSC70CB, ISOFORM G-RELATED"/>
    <property type="match status" value="1"/>
</dbReference>
<dbReference type="FunFam" id="3.30.420.40:FF:000171">
    <property type="entry name" value="Heat shock 70 kDa protein 4"/>
    <property type="match status" value="1"/>
</dbReference>
<dbReference type="CDD" id="cd10230">
    <property type="entry name" value="ASKHA_NBD_HSP70_HYOU1"/>
    <property type="match status" value="1"/>
</dbReference>
<dbReference type="STRING" id="1382522.W6MUG7"/>
<reference evidence="7" key="1">
    <citation type="submission" date="2013-12" db="EMBL/GenBank/DDBJ databases">
        <authorList>
            <person name="Genoscope - CEA"/>
        </authorList>
    </citation>
    <scope>NUCLEOTIDE SEQUENCE</scope>
    <source>
        <strain evidence="7">CBS 1993</strain>
    </source>
</reference>
<dbReference type="OrthoDB" id="10262720at2759"/>
<comment type="subcellular location">
    <subcellularLocation>
        <location evidence="1">Endoplasmic reticulum lumen</location>
    </subcellularLocation>
</comment>
<dbReference type="GeneID" id="34522643"/>
<evidence type="ECO:0000313" key="7">
    <source>
        <dbReference type="EMBL" id="CDK29267.1"/>
    </source>
</evidence>
<feature type="region of interest" description="Disordered" evidence="6">
    <location>
        <begin position="807"/>
        <end position="859"/>
    </location>
</feature>
<dbReference type="Gene3D" id="3.30.420.40">
    <property type="match status" value="2"/>
</dbReference>
<name>W6MUG7_9ASCO</name>
<dbReference type="SUPFAM" id="SSF53067">
    <property type="entry name" value="Actin-like ATPase domain"/>
    <property type="match status" value="2"/>
</dbReference>
<dbReference type="GO" id="GO:0034663">
    <property type="term" value="C:endoplasmic reticulum chaperone complex"/>
    <property type="evidence" value="ECO:0007669"/>
    <property type="project" value="TreeGrafter"/>
</dbReference>
<organism evidence="7 8">
    <name type="scientific">Kuraishia capsulata CBS 1993</name>
    <dbReference type="NCBI Taxonomy" id="1382522"/>
    <lineage>
        <taxon>Eukaryota</taxon>
        <taxon>Fungi</taxon>
        <taxon>Dikarya</taxon>
        <taxon>Ascomycota</taxon>
        <taxon>Saccharomycotina</taxon>
        <taxon>Pichiomycetes</taxon>
        <taxon>Pichiales</taxon>
        <taxon>Pichiaceae</taxon>
        <taxon>Kuraishia</taxon>
    </lineage>
</organism>
<dbReference type="InterPro" id="IPR029048">
    <property type="entry name" value="HSP70_C_sf"/>
</dbReference>
<dbReference type="GO" id="GO:0005524">
    <property type="term" value="F:ATP binding"/>
    <property type="evidence" value="ECO:0007669"/>
    <property type="project" value="UniProtKB-KW"/>
</dbReference>
<dbReference type="InterPro" id="IPR013126">
    <property type="entry name" value="Hsp_70_fam"/>
</dbReference>
<dbReference type="Pfam" id="PF00012">
    <property type="entry name" value="HSP70"/>
    <property type="match status" value="1"/>
</dbReference>
<sequence length="859" mass="94584">MRLKSTLLLLFAAFVLPGYSFLLGIDFGYEFTKAALVAPGVNFEIVLTPDSKRKDVSGLAISPISGKKEALQRTYGSSALTTCTRSPASCMLHLKPLLGRSLADPAAKEYTETHPGVTLVESKNSRNTIAFQVAKDLTFPVEELLAMSIGEIRDRAEAHLKAAVSGGYSSVTDVAITVPSFFTQAQRAAIQDAVEIAGMNLVALVDDGTAVALNYASTRTFGEDKEYHLIYDMGAGSVKATLVSFRQNETDTTVEIEGVGYDANVGGHLLTNAVFELLKDHFLAANPKIRTQEFQANSRAMTRLWQSAEKAKFVLSANSETSVSLELLYDDKDFKAVITRDEFEEACESLMTRIVTPVIKATSETFNPVAANAEIQSVILAGGSTRVPFVQRHLAAFVGEDKISKNVNADEAAVLGATLRGVLLSKMYRSKPIHVIEHAVHDYRVQLDDSVVGVVLKKGDVPTETSVSLSPDSTAFSADIYEDGLLYVQYNAKVDLEASKLNSTTCPGGVGYNITFGFDRGLLSFERLNALCFNTSSEDVLKRVVISTKAKYASVRPMGLPSKQTSAARLKDLLRKDKSRQQRDEMINEYEAAVYDLRAYLDSDDVVEKGPPTMVDEASDAVREHVEWLDYESDGASLKDIKDRFDEIRVLKVKIETFVEMADLPLDKEEFGRLHQMGLDTIHELQELMLTMSEDASVLYDNYTQFGLNFDEESRKIKVKTKQISEAQIQEHFQQLSDNLEALAPLKEDDTAEAELAARSREELFVIREEVGKEVMELKAIVSTLKSVHEQRISALAERLTKHVRQQAKAAAKKARVAEKQNKADAEAEADASTATEPPVENTSSTEFEAEASPNHDEL</sequence>
<dbReference type="Gene3D" id="1.20.1270.10">
    <property type="match status" value="1"/>
</dbReference>
<keyword evidence="5" id="KW-0143">Chaperone</keyword>
<evidence type="ECO:0000256" key="3">
    <source>
        <dbReference type="ARBA" id="ARBA00022741"/>
    </source>
</evidence>
<keyword evidence="3" id="KW-0547">Nucleotide-binding</keyword>
<dbReference type="PRINTS" id="PR00301">
    <property type="entry name" value="HEATSHOCK70"/>
</dbReference>
<dbReference type="Gene3D" id="3.30.30.30">
    <property type="match status" value="1"/>
</dbReference>
<keyword evidence="8" id="KW-1185">Reference proteome</keyword>
<feature type="compositionally biased region" description="Basic and acidic residues" evidence="6">
    <location>
        <begin position="816"/>
        <end position="826"/>
    </location>
</feature>
<dbReference type="InterPro" id="IPR043129">
    <property type="entry name" value="ATPase_NBD"/>
</dbReference>
<dbReference type="RefSeq" id="XP_022461255.1">
    <property type="nucleotide sequence ID" value="XM_022600433.1"/>
</dbReference>
<keyword evidence="2" id="KW-0732">Signal</keyword>
<dbReference type="GO" id="GO:0000774">
    <property type="term" value="F:adenyl-nucleotide exchange factor activity"/>
    <property type="evidence" value="ECO:0007669"/>
    <property type="project" value="EnsemblFungi"/>
</dbReference>
<dbReference type="GO" id="GO:0051082">
    <property type="term" value="F:unfolded protein binding"/>
    <property type="evidence" value="ECO:0007669"/>
    <property type="project" value="EnsemblFungi"/>
</dbReference>
<evidence type="ECO:0000256" key="1">
    <source>
        <dbReference type="ARBA" id="ARBA00004319"/>
    </source>
</evidence>
<evidence type="ECO:0000256" key="5">
    <source>
        <dbReference type="ARBA" id="ARBA00023186"/>
    </source>
</evidence>
<dbReference type="Gene3D" id="3.90.640.10">
    <property type="entry name" value="Actin, Chain A, domain 4"/>
    <property type="match status" value="1"/>
</dbReference>